<dbReference type="Proteomes" id="UP000053617">
    <property type="component" value="Unassembled WGS sequence"/>
</dbReference>
<proteinExistence type="predicted"/>
<dbReference type="AlphaFoldDB" id="A0A0D2FWA6"/>
<protein>
    <submittedName>
        <fullName evidence="1">Rhinocladiella mackenziei CBS 650.93 unplaced genomic scaffold supercont1.3, whole genome shotgun sequence</fullName>
    </submittedName>
</protein>
<organism evidence="1 2">
    <name type="scientific">Rhinocladiella mackenziei CBS 650.93</name>
    <dbReference type="NCBI Taxonomy" id="1442369"/>
    <lineage>
        <taxon>Eukaryota</taxon>
        <taxon>Fungi</taxon>
        <taxon>Dikarya</taxon>
        <taxon>Ascomycota</taxon>
        <taxon>Pezizomycotina</taxon>
        <taxon>Eurotiomycetes</taxon>
        <taxon>Chaetothyriomycetidae</taxon>
        <taxon>Chaetothyriales</taxon>
        <taxon>Herpotrichiellaceae</taxon>
        <taxon>Rhinocladiella</taxon>
    </lineage>
</organism>
<dbReference type="HOGENOM" id="CLU_2074444_0_0_1"/>
<sequence>MVVSTISAPLMGKTAIITRGSKGIVESTGSQFVRKGYTAIAITSLQDDTAANSVLLRLRDIDSIITTAAIKGDCCDGNFSRQVHVGQSPWPKNRVYPHLVSNASLRDINAFKPVDQTQ</sequence>
<evidence type="ECO:0000313" key="2">
    <source>
        <dbReference type="Proteomes" id="UP000053617"/>
    </source>
</evidence>
<dbReference type="GeneID" id="25292494"/>
<dbReference type="VEuPathDB" id="FungiDB:Z518_04423"/>
<dbReference type="RefSeq" id="XP_013273583.1">
    <property type="nucleotide sequence ID" value="XM_013418129.1"/>
</dbReference>
<reference evidence="1 2" key="1">
    <citation type="submission" date="2015-01" db="EMBL/GenBank/DDBJ databases">
        <title>The Genome Sequence of Rhinocladiella mackenzie CBS 650.93.</title>
        <authorList>
            <consortium name="The Broad Institute Genomics Platform"/>
            <person name="Cuomo C."/>
            <person name="de Hoog S."/>
            <person name="Gorbushina A."/>
            <person name="Stielow B."/>
            <person name="Teixiera M."/>
            <person name="Abouelleil A."/>
            <person name="Chapman S.B."/>
            <person name="Priest M."/>
            <person name="Young S.K."/>
            <person name="Wortman J."/>
            <person name="Nusbaum C."/>
            <person name="Birren B."/>
        </authorList>
    </citation>
    <scope>NUCLEOTIDE SEQUENCE [LARGE SCALE GENOMIC DNA]</scope>
    <source>
        <strain evidence="1 2">CBS 650.93</strain>
    </source>
</reference>
<accession>A0A0D2FWA6</accession>
<dbReference type="OrthoDB" id="47007at2759"/>
<keyword evidence="2" id="KW-1185">Reference proteome</keyword>
<gene>
    <name evidence="1" type="ORF">Z518_04423</name>
</gene>
<name>A0A0D2FWA6_9EURO</name>
<evidence type="ECO:0000313" key="1">
    <source>
        <dbReference type="EMBL" id="KIX06447.1"/>
    </source>
</evidence>
<dbReference type="EMBL" id="KN847477">
    <property type="protein sequence ID" value="KIX06447.1"/>
    <property type="molecule type" value="Genomic_DNA"/>
</dbReference>